<keyword evidence="3" id="KW-1185">Reference proteome</keyword>
<comment type="caution">
    <text evidence="2">The sequence shown here is derived from an EMBL/GenBank/DDBJ whole genome shotgun (WGS) entry which is preliminary data.</text>
</comment>
<dbReference type="EMBL" id="AAMT01000021">
    <property type="protein sequence ID" value="EAQ10978.1"/>
    <property type="molecule type" value="Genomic_DNA"/>
</dbReference>
<accession>A3VL59</accession>
<evidence type="ECO:0000313" key="3">
    <source>
        <dbReference type="Proteomes" id="UP000002931"/>
    </source>
</evidence>
<dbReference type="Proteomes" id="UP000002931">
    <property type="component" value="Unassembled WGS sequence"/>
</dbReference>
<sequence>MVLAGAKGVPAVHGTDIVICSGVNVTTITLGPDGEPVEKVEVCPEGHTIFGAVFAVPDMPTPMARLVATVAPVEPEGRLSRDELSPSAREPPAAV</sequence>
<evidence type="ECO:0000256" key="1">
    <source>
        <dbReference type="SAM" id="MobiDB-lite"/>
    </source>
</evidence>
<protein>
    <submittedName>
        <fullName evidence="2">Uncharacterized protein</fullName>
    </submittedName>
</protein>
<dbReference type="AlphaFoldDB" id="A3VL59"/>
<dbReference type="STRING" id="314271.RB2654_17951"/>
<feature type="region of interest" description="Disordered" evidence="1">
    <location>
        <begin position="75"/>
        <end position="95"/>
    </location>
</feature>
<reference evidence="2 3" key="1">
    <citation type="journal article" date="2010" name="J. Bacteriol.">
        <title>Genome sequences of Pelagibaca bermudensis HTCC2601T and Maritimibacter alkaliphilus HTCC2654T, the type strains of two marine Roseobacter genera.</title>
        <authorList>
            <person name="Thrash J.C."/>
            <person name="Cho J.C."/>
            <person name="Ferriera S."/>
            <person name="Johnson J."/>
            <person name="Vergin K.L."/>
            <person name="Giovannoni S.J."/>
        </authorList>
    </citation>
    <scope>NUCLEOTIDE SEQUENCE [LARGE SCALE GENOMIC DNA]</scope>
    <source>
        <strain evidence="2 3">HTCC2654</strain>
    </source>
</reference>
<dbReference type="HOGENOM" id="CLU_2369505_0_0_5"/>
<proteinExistence type="predicted"/>
<name>A3VL59_9RHOB</name>
<evidence type="ECO:0000313" key="2">
    <source>
        <dbReference type="EMBL" id="EAQ10978.1"/>
    </source>
</evidence>
<gene>
    <name evidence="2" type="ORF">RB2654_17951</name>
</gene>
<feature type="compositionally biased region" description="Basic and acidic residues" evidence="1">
    <location>
        <begin position="75"/>
        <end position="84"/>
    </location>
</feature>
<organism evidence="2 3">
    <name type="scientific">Maritimibacter alkaliphilus HTCC2654</name>
    <dbReference type="NCBI Taxonomy" id="314271"/>
    <lineage>
        <taxon>Bacteria</taxon>
        <taxon>Pseudomonadati</taxon>
        <taxon>Pseudomonadota</taxon>
        <taxon>Alphaproteobacteria</taxon>
        <taxon>Rhodobacterales</taxon>
        <taxon>Roseobacteraceae</taxon>
        <taxon>Maritimibacter</taxon>
    </lineage>
</organism>